<dbReference type="AlphaFoldDB" id="A0AAD8FHX9"/>
<feature type="non-terminal residue" evidence="1">
    <location>
        <position position="67"/>
    </location>
</feature>
<sequence length="67" mass="7647">PELITDLQILLRQDTNKSSSYVPCQDRLFYIVKPQTIDVKCDFNGTFKELVLKGRTIQSICTLNING</sequence>
<keyword evidence="2" id="KW-1185">Reference proteome</keyword>
<gene>
    <name evidence="1" type="ORF">Bpfe_005558</name>
</gene>
<comment type="caution">
    <text evidence="1">The sequence shown here is derived from an EMBL/GenBank/DDBJ whole genome shotgun (WGS) entry which is preliminary data.</text>
</comment>
<accession>A0AAD8FHX9</accession>
<protein>
    <submittedName>
        <fullName evidence="1">Multiple epidermal growth factor-like domains protein 11</fullName>
    </submittedName>
</protein>
<evidence type="ECO:0000313" key="1">
    <source>
        <dbReference type="EMBL" id="KAK0065000.1"/>
    </source>
</evidence>
<reference evidence="1" key="1">
    <citation type="journal article" date="2023" name="PLoS Negl. Trop. Dis.">
        <title>A genome sequence for Biomphalaria pfeifferi, the major vector snail for the human-infecting parasite Schistosoma mansoni.</title>
        <authorList>
            <person name="Bu L."/>
            <person name="Lu L."/>
            <person name="Laidemitt M.R."/>
            <person name="Zhang S.M."/>
            <person name="Mutuku M."/>
            <person name="Mkoji G."/>
            <person name="Steinauer M."/>
            <person name="Loker E.S."/>
        </authorList>
    </citation>
    <scope>NUCLEOTIDE SEQUENCE</scope>
    <source>
        <strain evidence="1">KasaAsao</strain>
    </source>
</reference>
<evidence type="ECO:0000313" key="2">
    <source>
        <dbReference type="Proteomes" id="UP001233172"/>
    </source>
</evidence>
<reference evidence="1" key="2">
    <citation type="submission" date="2023-04" db="EMBL/GenBank/DDBJ databases">
        <authorList>
            <person name="Bu L."/>
            <person name="Lu L."/>
            <person name="Laidemitt M.R."/>
            <person name="Zhang S.M."/>
            <person name="Mutuku M."/>
            <person name="Mkoji G."/>
            <person name="Steinauer M."/>
            <person name="Loker E.S."/>
        </authorList>
    </citation>
    <scope>NUCLEOTIDE SEQUENCE</scope>
    <source>
        <strain evidence="1">KasaAsao</strain>
        <tissue evidence="1">Whole Snail</tissue>
    </source>
</reference>
<proteinExistence type="predicted"/>
<organism evidence="1 2">
    <name type="scientific">Biomphalaria pfeifferi</name>
    <name type="common">Bloodfluke planorb</name>
    <name type="synonym">Freshwater snail</name>
    <dbReference type="NCBI Taxonomy" id="112525"/>
    <lineage>
        <taxon>Eukaryota</taxon>
        <taxon>Metazoa</taxon>
        <taxon>Spiralia</taxon>
        <taxon>Lophotrochozoa</taxon>
        <taxon>Mollusca</taxon>
        <taxon>Gastropoda</taxon>
        <taxon>Heterobranchia</taxon>
        <taxon>Euthyneura</taxon>
        <taxon>Panpulmonata</taxon>
        <taxon>Hygrophila</taxon>
        <taxon>Lymnaeoidea</taxon>
        <taxon>Planorbidae</taxon>
        <taxon>Biomphalaria</taxon>
    </lineage>
</organism>
<dbReference type="EMBL" id="JASAOG010000015">
    <property type="protein sequence ID" value="KAK0065000.1"/>
    <property type="molecule type" value="Genomic_DNA"/>
</dbReference>
<feature type="non-terminal residue" evidence="1">
    <location>
        <position position="1"/>
    </location>
</feature>
<dbReference type="Proteomes" id="UP001233172">
    <property type="component" value="Unassembled WGS sequence"/>
</dbReference>
<name>A0AAD8FHX9_BIOPF</name>